<reference evidence="2" key="1">
    <citation type="journal article" date="2020" name="mSystems">
        <title>Genome- and Community-Level Interaction Insights into Carbon Utilization and Element Cycling Functions of Hydrothermarchaeota in Hydrothermal Sediment.</title>
        <authorList>
            <person name="Zhou Z."/>
            <person name="Liu Y."/>
            <person name="Xu W."/>
            <person name="Pan J."/>
            <person name="Luo Z.H."/>
            <person name="Li M."/>
        </authorList>
    </citation>
    <scope>NUCLEOTIDE SEQUENCE [LARGE SCALE GENOMIC DNA]</scope>
    <source>
        <strain evidence="1">SpSt-629</strain>
        <strain evidence="2">SpSt-688</strain>
    </source>
</reference>
<protein>
    <submittedName>
        <fullName evidence="2">Uncharacterized protein</fullName>
    </submittedName>
</protein>
<accession>A0A7J3MZ46</accession>
<dbReference type="EMBL" id="DTAU01000015">
    <property type="protein sequence ID" value="HFQ78207.1"/>
    <property type="molecule type" value="Genomic_DNA"/>
</dbReference>
<proteinExistence type="predicted"/>
<dbReference type="EMBL" id="DTDH01000147">
    <property type="protein sequence ID" value="HGT98736.1"/>
    <property type="molecule type" value="Genomic_DNA"/>
</dbReference>
<dbReference type="AlphaFoldDB" id="A0A7J3MZ46"/>
<organism evidence="2">
    <name type="scientific">Ignisphaera aggregans</name>
    <dbReference type="NCBI Taxonomy" id="334771"/>
    <lineage>
        <taxon>Archaea</taxon>
        <taxon>Thermoproteota</taxon>
        <taxon>Thermoprotei</taxon>
        <taxon>Desulfurococcales</taxon>
        <taxon>Desulfurococcaceae</taxon>
        <taxon>Ignisphaera</taxon>
    </lineage>
</organism>
<evidence type="ECO:0000313" key="1">
    <source>
        <dbReference type="EMBL" id="HFQ78207.1"/>
    </source>
</evidence>
<name>A0A7J3MZ46_9CREN</name>
<gene>
    <name evidence="1" type="ORF">ENT99_00695</name>
    <name evidence="2" type="ORF">ENU64_04830</name>
</gene>
<comment type="caution">
    <text evidence="2">The sequence shown here is derived from an EMBL/GenBank/DDBJ whole genome shotgun (WGS) entry which is preliminary data.</text>
</comment>
<evidence type="ECO:0000313" key="2">
    <source>
        <dbReference type="EMBL" id="HGT98736.1"/>
    </source>
</evidence>
<sequence>MEKVFEIYIVTNIDLISCKQILQVIENRKGKIHLLCGGLGACIDIIQVIDKGAGVVKIHDDDYVTKLLKHYGHYSSGKWISIEGLCIAGIDSKNPIQNMERISKTLPRDCAIYLVFSTYSLTSTKCGKSRFMGKELDVGLPKDIVTRFLDSIERPLIYISCSDLTNDTCICTLEKNVIYVAIPKYYQLTGLKINKKDTEISIEVAEVLRYLPGA</sequence>